<dbReference type="AlphaFoldDB" id="A0A0A9BKH8"/>
<accession>A0A0A9BKH8</accession>
<proteinExistence type="predicted"/>
<protein>
    <submittedName>
        <fullName evidence="1">Uncharacterized protein</fullName>
    </submittedName>
</protein>
<reference evidence="1" key="2">
    <citation type="journal article" date="2015" name="Data Brief">
        <title>Shoot transcriptome of the giant reed, Arundo donax.</title>
        <authorList>
            <person name="Barrero R.A."/>
            <person name="Guerrero F.D."/>
            <person name="Moolhuijzen P."/>
            <person name="Goolsby J.A."/>
            <person name="Tidwell J."/>
            <person name="Bellgard S.E."/>
            <person name="Bellgard M.I."/>
        </authorList>
    </citation>
    <scope>NUCLEOTIDE SEQUENCE</scope>
    <source>
        <tissue evidence="1">Shoot tissue taken approximately 20 cm above the soil surface</tissue>
    </source>
</reference>
<name>A0A0A9BKH8_ARUDO</name>
<dbReference type="EMBL" id="GBRH01238108">
    <property type="protein sequence ID" value="JAD59787.1"/>
    <property type="molecule type" value="Transcribed_RNA"/>
</dbReference>
<organism evidence="1">
    <name type="scientific">Arundo donax</name>
    <name type="common">Giant reed</name>
    <name type="synonym">Donax arundinaceus</name>
    <dbReference type="NCBI Taxonomy" id="35708"/>
    <lineage>
        <taxon>Eukaryota</taxon>
        <taxon>Viridiplantae</taxon>
        <taxon>Streptophyta</taxon>
        <taxon>Embryophyta</taxon>
        <taxon>Tracheophyta</taxon>
        <taxon>Spermatophyta</taxon>
        <taxon>Magnoliopsida</taxon>
        <taxon>Liliopsida</taxon>
        <taxon>Poales</taxon>
        <taxon>Poaceae</taxon>
        <taxon>PACMAD clade</taxon>
        <taxon>Arundinoideae</taxon>
        <taxon>Arundineae</taxon>
        <taxon>Arundo</taxon>
    </lineage>
</organism>
<sequence>MLCPAAKGDLSSRINGRKSVFNERGKSINYNGPSQVITSQITLLAWSITILQICP</sequence>
<reference evidence="1" key="1">
    <citation type="submission" date="2014-09" db="EMBL/GenBank/DDBJ databases">
        <authorList>
            <person name="Magalhaes I.L.F."/>
            <person name="Oliveira U."/>
            <person name="Santos F.R."/>
            <person name="Vidigal T.H.D.A."/>
            <person name="Brescovit A.D."/>
            <person name="Santos A.J."/>
        </authorList>
    </citation>
    <scope>NUCLEOTIDE SEQUENCE</scope>
    <source>
        <tissue evidence="1">Shoot tissue taken approximately 20 cm above the soil surface</tissue>
    </source>
</reference>
<evidence type="ECO:0000313" key="1">
    <source>
        <dbReference type="EMBL" id="JAD59787.1"/>
    </source>
</evidence>